<dbReference type="PROSITE" id="PS00409">
    <property type="entry name" value="PROKAR_NTER_METHYL"/>
    <property type="match status" value="1"/>
</dbReference>
<keyword evidence="5 6" id="KW-0472">Membrane</keyword>
<sequence length="180" mass="19401">MKQFRAGFTRTNFSTQNLRGFTLIELLIVIALLGALAVGLLATIDPFEQLKKGRDTSQRNTTAEFYNANLRYYATKGNFPWGTGSTFTAKSVDTMGANVTDLIGAGELKNRFLDLAGTGNLAKIFVTSTASEHMASCFRPESKSFQIDPNTVYSSDGTAVASGCKSQTSVGGTDCFFCVQ</sequence>
<keyword evidence="4 6" id="KW-1133">Transmembrane helix</keyword>
<dbReference type="Pfam" id="PF07963">
    <property type="entry name" value="N_methyl"/>
    <property type="match status" value="1"/>
</dbReference>
<proteinExistence type="predicted"/>
<dbReference type="InterPro" id="IPR002416">
    <property type="entry name" value="T2SS_protein-GspH"/>
</dbReference>
<evidence type="ECO:0000256" key="6">
    <source>
        <dbReference type="SAM" id="Phobius"/>
    </source>
</evidence>
<dbReference type="GO" id="GO:0015627">
    <property type="term" value="C:type II protein secretion system complex"/>
    <property type="evidence" value="ECO:0007669"/>
    <property type="project" value="InterPro"/>
</dbReference>
<dbReference type="GO" id="GO:0015628">
    <property type="term" value="P:protein secretion by the type II secretion system"/>
    <property type="evidence" value="ECO:0007669"/>
    <property type="project" value="InterPro"/>
</dbReference>
<organism evidence="7 8">
    <name type="scientific">Candidatus Gottesmanbacteria bacterium GW2011_GWA2_47_9</name>
    <dbReference type="NCBI Taxonomy" id="1618445"/>
    <lineage>
        <taxon>Bacteria</taxon>
        <taxon>Candidatus Gottesmaniibacteriota</taxon>
    </lineage>
</organism>
<dbReference type="GO" id="GO:0016020">
    <property type="term" value="C:membrane"/>
    <property type="evidence" value="ECO:0007669"/>
    <property type="project" value="UniProtKB-SubCell"/>
</dbReference>
<evidence type="ECO:0000313" key="8">
    <source>
        <dbReference type="Proteomes" id="UP000034739"/>
    </source>
</evidence>
<dbReference type="AlphaFoldDB" id="A0A0G1U1M3"/>
<protein>
    <recommendedName>
        <fullName evidence="9">Prepilin-type N-terminal cleavage/methylation domain-containing protein</fullName>
    </recommendedName>
</protein>
<reference evidence="7 8" key="1">
    <citation type="journal article" date="2015" name="Nature">
        <title>rRNA introns, odd ribosomes, and small enigmatic genomes across a large radiation of phyla.</title>
        <authorList>
            <person name="Brown C.T."/>
            <person name="Hug L.A."/>
            <person name="Thomas B.C."/>
            <person name="Sharon I."/>
            <person name="Castelle C.J."/>
            <person name="Singh A."/>
            <person name="Wilkins M.J."/>
            <person name="Williams K.H."/>
            <person name="Banfield J.F."/>
        </authorList>
    </citation>
    <scope>NUCLEOTIDE SEQUENCE [LARGE SCALE GENOMIC DNA]</scope>
</reference>
<keyword evidence="3 6" id="KW-0812">Transmembrane</keyword>
<dbReference type="NCBIfam" id="TIGR02532">
    <property type="entry name" value="IV_pilin_GFxxxE"/>
    <property type="match status" value="1"/>
</dbReference>
<evidence type="ECO:0008006" key="9">
    <source>
        <dbReference type="Google" id="ProtNLM"/>
    </source>
</evidence>
<keyword evidence="2" id="KW-0488">Methylation</keyword>
<name>A0A0G1U1M3_9BACT</name>
<comment type="caution">
    <text evidence="7">The sequence shown here is derived from an EMBL/GenBank/DDBJ whole genome shotgun (WGS) entry which is preliminary data.</text>
</comment>
<evidence type="ECO:0000256" key="3">
    <source>
        <dbReference type="ARBA" id="ARBA00022692"/>
    </source>
</evidence>
<dbReference type="PRINTS" id="PR00885">
    <property type="entry name" value="BCTERIALGSPH"/>
</dbReference>
<dbReference type="Gene3D" id="3.30.700.10">
    <property type="entry name" value="Glycoprotein, Type 4 Pilin"/>
    <property type="match status" value="1"/>
</dbReference>
<dbReference type="InterPro" id="IPR012902">
    <property type="entry name" value="N_methyl_site"/>
</dbReference>
<gene>
    <name evidence="7" type="ORF">UY16_C0015G0040</name>
</gene>
<comment type="subcellular location">
    <subcellularLocation>
        <location evidence="1">Membrane</location>
        <topology evidence="1">Single-pass membrane protein</topology>
    </subcellularLocation>
</comment>
<evidence type="ECO:0000256" key="1">
    <source>
        <dbReference type="ARBA" id="ARBA00004167"/>
    </source>
</evidence>
<evidence type="ECO:0000256" key="5">
    <source>
        <dbReference type="ARBA" id="ARBA00023136"/>
    </source>
</evidence>
<dbReference type="InterPro" id="IPR045584">
    <property type="entry name" value="Pilin-like"/>
</dbReference>
<dbReference type="Proteomes" id="UP000034739">
    <property type="component" value="Unassembled WGS sequence"/>
</dbReference>
<feature type="transmembrane region" description="Helical" evidence="6">
    <location>
        <begin position="20"/>
        <end position="44"/>
    </location>
</feature>
<evidence type="ECO:0000256" key="2">
    <source>
        <dbReference type="ARBA" id="ARBA00022481"/>
    </source>
</evidence>
<dbReference type="SUPFAM" id="SSF54523">
    <property type="entry name" value="Pili subunits"/>
    <property type="match status" value="1"/>
</dbReference>
<evidence type="ECO:0000313" key="7">
    <source>
        <dbReference type="EMBL" id="KKU88002.1"/>
    </source>
</evidence>
<dbReference type="EMBL" id="LCOY01000015">
    <property type="protein sequence ID" value="KKU88002.1"/>
    <property type="molecule type" value="Genomic_DNA"/>
</dbReference>
<accession>A0A0G1U1M3</accession>
<evidence type="ECO:0000256" key="4">
    <source>
        <dbReference type="ARBA" id="ARBA00022989"/>
    </source>
</evidence>